<keyword evidence="2" id="KW-1185">Reference proteome</keyword>
<sequence>VLARAGNGGSDDASTPDSTSFKHTLASMADRLYLDGASVLANQIMDAIDEEGLLQKQRVEDDTAAEATALAHEVAMNEGVKGEVEELPKK</sequence>
<evidence type="ECO:0000313" key="1">
    <source>
        <dbReference type="EMBL" id="RJE16557.1"/>
    </source>
</evidence>
<evidence type="ECO:0000313" key="2">
    <source>
        <dbReference type="Proteomes" id="UP000266188"/>
    </source>
</evidence>
<dbReference type="EMBL" id="MVGC01003931">
    <property type="protein sequence ID" value="RJE16557.1"/>
    <property type="molecule type" value="Genomic_DNA"/>
</dbReference>
<gene>
    <name evidence="1" type="ORF">PHISCL_11106</name>
</gene>
<dbReference type="AlphaFoldDB" id="A0A3A2Z5B1"/>
<dbReference type="STRING" id="2070753.A0A3A2Z5B1"/>
<proteinExistence type="predicted"/>
<protein>
    <submittedName>
        <fullName evidence="1">DNA mismatch repair protein</fullName>
    </submittedName>
</protein>
<dbReference type="Proteomes" id="UP000266188">
    <property type="component" value="Unassembled WGS sequence"/>
</dbReference>
<organism evidence="1 2">
    <name type="scientific">Aspergillus sclerotialis</name>
    <dbReference type="NCBI Taxonomy" id="2070753"/>
    <lineage>
        <taxon>Eukaryota</taxon>
        <taxon>Fungi</taxon>
        <taxon>Dikarya</taxon>
        <taxon>Ascomycota</taxon>
        <taxon>Pezizomycotina</taxon>
        <taxon>Eurotiomycetes</taxon>
        <taxon>Eurotiomycetidae</taxon>
        <taxon>Eurotiales</taxon>
        <taxon>Aspergillaceae</taxon>
        <taxon>Aspergillus</taxon>
        <taxon>Aspergillus subgen. Polypaecilum</taxon>
    </lineage>
</organism>
<accession>A0A3A2Z5B1</accession>
<feature type="non-terminal residue" evidence="1">
    <location>
        <position position="90"/>
    </location>
</feature>
<comment type="caution">
    <text evidence="1">The sequence shown here is derived from an EMBL/GenBank/DDBJ whole genome shotgun (WGS) entry which is preliminary data.</text>
</comment>
<name>A0A3A2Z5B1_9EURO</name>
<feature type="non-terminal residue" evidence="1">
    <location>
        <position position="1"/>
    </location>
</feature>
<reference evidence="2" key="1">
    <citation type="submission" date="2017-02" db="EMBL/GenBank/DDBJ databases">
        <authorList>
            <person name="Tafer H."/>
            <person name="Lopandic K."/>
        </authorList>
    </citation>
    <scope>NUCLEOTIDE SEQUENCE [LARGE SCALE GENOMIC DNA]</scope>
    <source>
        <strain evidence="2">CBS 366.77</strain>
    </source>
</reference>